<dbReference type="Pfam" id="PF00107">
    <property type="entry name" value="ADH_zinc_N"/>
    <property type="match status" value="1"/>
</dbReference>
<dbReference type="InterPro" id="IPR013154">
    <property type="entry name" value="ADH-like_N"/>
</dbReference>
<reference evidence="3" key="1">
    <citation type="submission" date="2017-06" db="EMBL/GenBank/DDBJ databases">
        <authorList>
            <person name="Varghese N."/>
            <person name="Submissions S."/>
        </authorList>
    </citation>
    <scope>NUCLEOTIDE SEQUENCE [LARGE SCALE GENOMIC DNA]</scope>
    <source>
        <strain evidence="3">LNB2</strain>
    </source>
</reference>
<organism evidence="2 3">
    <name type="scientific">Edaphosphingomonas laterariae</name>
    <dbReference type="NCBI Taxonomy" id="861865"/>
    <lineage>
        <taxon>Bacteria</taxon>
        <taxon>Pseudomonadati</taxon>
        <taxon>Pseudomonadota</taxon>
        <taxon>Alphaproteobacteria</taxon>
        <taxon>Sphingomonadales</taxon>
        <taxon>Rhizorhabdaceae</taxon>
        <taxon>Edaphosphingomonas</taxon>
    </lineage>
</organism>
<dbReference type="Proteomes" id="UP000198281">
    <property type="component" value="Unassembled WGS sequence"/>
</dbReference>
<dbReference type="Gene3D" id="3.90.180.10">
    <property type="entry name" value="Medium-chain alcohol dehydrogenases, catalytic domain"/>
    <property type="match status" value="1"/>
</dbReference>
<dbReference type="SMART" id="SM00829">
    <property type="entry name" value="PKS_ER"/>
    <property type="match status" value="1"/>
</dbReference>
<dbReference type="InterPro" id="IPR011032">
    <property type="entry name" value="GroES-like_sf"/>
</dbReference>
<dbReference type="Pfam" id="PF08240">
    <property type="entry name" value="ADH_N"/>
    <property type="match status" value="1"/>
</dbReference>
<dbReference type="AlphaFoldDB" id="A0A239FEP5"/>
<accession>A0A239FEP5</accession>
<dbReference type="OrthoDB" id="9790818at2"/>
<keyword evidence="3" id="KW-1185">Reference proteome</keyword>
<dbReference type="RefSeq" id="WP_089219468.1">
    <property type="nucleotide sequence ID" value="NZ_FZOS01000009.1"/>
</dbReference>
<evidence type="ECO:0000259" key="1">
    <source>
        <dbReference type="SMART" id="SM00829"/>
    </source>
</evidence>
<name>A0A239FEP5_9SPHN</name>
<evidence type="ECO:0000313" key="2">
    <source>
        <dbReference type="EMBL" id="SNS55277.1"/>
    </source>
</evidence>
<protein>
    <submittedName>
        <fullName evidence="2">NADPH:quinone reductase</fullName>
    </submittedName>
</protein>
<dbReference type="Gene3D" id="3.40.50.720">
    <property type="entry name" value="NAD(P)-binding Rossmann-like Domain"/>
    <property type="match status" value="1"/>
</dbReference>
<dbReference type="PANTHER" id="PTHR45033:SF2">
    <property type="entry name" value="ZINC-TYPE ALCOHOL DEHYDROGENASE-LIKE PROTEIN C1773.06C"/>
    <property type="match status" value="1"/>
</dbReference>
<dbReference type="SUPFAM" id="SSF50129">
    <property type="entry name" value="GroES-like"/>
    <property type="match status" value="1"/>
</dbReference>
<proteinExistence type="predicted"/>
<dbReference type="InterPro" id="IPR013149">
    <property type="entry name" value="ADH-like_C"/>
</dbReference>
<dbReference type="GO" id="GO:0016491">
    <property type="term" value="F:oxidoreductase activity"/>
    <property type="evidence" value="ECO:0007669"/>
    <property type="project" value="InterPro"/>
</dbReference>
<dbReference type="SUPFAM" id="SSF51735">
    <property type="entry name" value="NAD(P)-binding Rossmann-fold domains"/>
    <property type="match status" value="1"/>
</dbReference>
<dbReference type="InterPro" id="IPR052711">
    <property type="entry name" value="Zinc_ADH-like"/>
</dbReference>
<dbReference type="InterPro" id="IPR036291">
    <property type="entry name" value="NAD(P)-bd_dom_sf"/>
</dbReference>
<dbReference type="CDD" id="cd08276">
    <property type="entry name" value="MDR7"/>
    <property type="match status" value="1"/>
</dbReference>
<evidence type="ECO:0000313" key="3">
    <source>
        <dbReference type="Proteomes" id="UP000198281"/>
    </source>
</evidence>
<dbReference type="InterPro" id="IPR020843">
    <property type="entry name" value="ER"/>
</dbReference>
<gene>
    <name evidence="2" type="ORF">SAMN06295912_1096</name>
</gene>
<dbReference type="PANTHER" id="PTHR45033">
    <property type="match status" value="1"/>
</dbReference>
<feature type="domain" description="Enoyl reductase (ER)" evidence="1">
    <location>
        <begin position="17"/>
        <end position="344"/>
    </location>
</feature>
<dbReference type="EMBL" id="FZOS01000009">
    <property type="protein sequence ID" value="SNS55277.1"/>
    <property type="molecule type" value="Genomic_DNA"/>
</dbReference>
<sequence>MTRSYRLSRQATPLHPGAALGLAMTEGEQPQPGAGEVLVRVRASALNFVDLTLLDGSMPGIDGRVPLLDGAGEVVAVGAGVTRWRPGDRVIANPHQNWIGGLPSPENNGVVIGCVVDGMLRDHACLPESGLVAMPDGLSFEEAASLPCAGLSAWNSILGGPSGRACKPGDTVLTLGTGGVSLFAVQFAKAAGCRVIATTSNAAKAELLRGLGADQVIDYGETPEWGAAVLEATGGRGVDLVVEVGGPNTLPQSLRAVRTGGRLALIGIVAGMGPLDYLPLLNITTRTLTIFGNGMGSRDDLEAMLRAVRYHGIRPTIDKVFDFDQAVEAMGYFAARRHVGKVVIRH</sequence>